<dbReference type="WBParaSite" id="TMUE_3000010903.1">
    <property type="protein sequence ID" value="TMUE_3000010903.1"/>
    <property type="gene ID" value="WBGene00291605"/>
</dbReference>
<keyword evidence="1" id="KW-0732">Signal</keyword>
<feature type="chain" id="PRO_5024413530" evidence="1">
    <location>
        <begin position="25"/>
        <end position="87"/>
    </location>
</feature>
<reference evidence="3" key="1">
    <citation type="submission" date="2019-12" db="UniProtKB">
        <authorList>
            <consortium name="WormBaseParasite"/>
        </authorList>
    </citation>
    <scope>IDENTIFICATION</scope>
</reference>
<accession>A0A5S6QUV2</accession>
<proteinExistence type="predicted"/>
<protein>
    <submittedName>
        <fullName evidence="3">Uncharacterized protein</fullName>
    </submittedName>
</protein>
<evidence type="ECO:0000313" key="3">
    <source>
        <dbReference type="WBParaSite" id="TMUE_3000010903.1"/>
    </source>
</evidence>
<feature type="signal peptide" evidence="1">
    <location>
        <begin position="1"/>
        <end position="24"/>
    </location>
</feature>
<dbReference type="Proteomes" id="UP000046395">
    <property type="component" value="Unassembled WGS sequence"/>
</dbReference>
<organism evidence="2 3">
    <name type="scientific">Trichuris muris</name>
    <name type="common">Mouse whipworm</name>
    <dbReference type="NCBI Taxonomy" id="70415"/>
    <lineage>
        <taxon>Eukaryota</taxon>
        <taxon>Metazoa</taxon>
        <taxon>Ecdysozoa</taxon>
        <taxon>Nematoda</taxon>
        <taxon>Enoplea</taxon>
        <taxon>Dorylaimia</taxon>
        <taxon>Trichinellida</taxon>
        <taxon>Trichuridae</taxon>
        <taxon>Trichuris</taxon>
    </lineage>
</organism>
<sequence length="87" mass="9889">MNSAVLSLSLAAILLIIFSELSISALPESLWTDSPGRRKMLTFEENAKVASNFKSKRSLFMSVYDDLRYVIRPKNEAKPEVQVHIFQ</sequence>
<name>A0A5S6QUV2_TRIMR</name>
<dbReference type="AlphaFoldDB" id="A0A5S6QUV2"/>
<keyword evidence="2" id="KW-1185">Reference proteome</keyword>
<evidence type="ECO:0000313" key="2">
    <source>
        <dbReference type="Proteomes" id="UP000046395"/>
    </source>
</evidence>
<evidence type="ECO:0000256" key="1">
    <source>
        <dbReference type="SAM" id="SignalP"/>
    </source>
</evidence>